<sequence>MRITQGTKAIFLIINHCVAAHTPPVAIAPPHRVRGSPSNVPVLRTWQPPAQLEPGSLTTRADGNTCEKKKARCKKNKIRNPLDDTKCIRCPPKTKPDMTKTICIDENEQECDKNDRQCKIKRRIKEVAKEKLKQFWSDIKERFKRKMINKKPSWERMNIERQDKKNQKKLRRIASCLPLVALAFGTDEMIDLADGGFSEDYLDNLEQSALAIWPKDIEDWEVEKVFPDDESDIKSDDYVSPFMSLGDGIQMDTARRSVMAPTIKDAHLDVPAIVDDFEPVIDHADVTALSTTEQKRQNPILLIVMAFEAIASIIVNVVAKNAGNLAKIGGKLAGRKPNVAKPGQGKFSRKDQGVKAGEVAKSRNWKNCLRGQKPK</sequence>
<proteinExistence type="predicted"/>
<name>A0A6A6VYT0_9PEZI</name>
<keyword evidence="4" id="KW-1185">Reference proteome</keyword>
<evidence type="ECO:0000313" key="4">
    <source>
        <dbReference type="Proteomes" id="UP000799437"/>
    </source>
</evidence>
<organism evidence="3 4">
    <name type="scientific">Pseudovirgaria hyperparasitica</name>
    <dbReference type="NCBI Taxonomy" id="470096"/>
    <lineage>
        <taxon>Eukaryota</taxon>
        <taxon>Fungi</taxon>
        <taxon>Dikarya</taxon>
        <taxon>Ascomycota</taxon>
        <taxon>Pezizomycotina</taxon>
        <taxon>Dothideomycetes</taxon>
        <taxon>Dothideomycetes incertae sedis</taxon>
        <taxon>Acrospermales</taxon>
        <taxon>Acrospermaceae</taxon>
        <taxon>Pseudovirgaria</taxon>
    </lineage>
</organism>
<dbReference type="AlphaFoldDB" id="A0A6A6VYT0"/>
<reference evidence="3" key="1">
    <citation type="journal article" date="2020" name="Stud. Mycol.">
        <title>101 Dothideomycetes genomes: a test case for predicting lifestyles and emergence of pathogens.</title>
        <authorList>
            <person name="Haridas S."/>
            <person name="Albert R."/>
            <person name="Binder M."/>
            <person name="Bloem J."/>
            <person name="Labutti K."/>
            <person name="Salamov A."/>
            <person name="Andreopoulos B."/>
            <person name="Baker S."/>
            <person name="Barry K."/>
            <person name="Bills G."/>
            <person name="Bluhm B."/>
            <person name="Cannon C."/>
            <person name="Castanera R."/>
            <person name="Culley D."/>
            <person name="Daum C."/>
            <person name="Ezra D."/>
            <person name="Gonzalez J."/>
            <person name="Henrissat B."/>
            <person name="Kuo A."/>
            <person name="Liang C."/>
            <person name="Lipzen A."/>
            <person name="Lutzoni F."/>
            <person name="Magnuson J."/>
            <person name="Mondo S."/>
            <person name="Nolan M."/>
            <person name="Ohm R."/>
            <person name="Pangilinan J."/>
            <person name="Park H.-J."/>
            <person name="Ramirez L."/>
            <person name="Alfaro M."/>
            <person name="Sun H."/>
            <person name="Tritt A."/>
            <person name="Yoshinaga Y."/>
            <person name="Zwiers L.-H."/>
            <person name="Turgeon B."/>
            <person name="Goodwin S."/>
            <person name="Spatafora J."/>
            <person name="Crous P."/>
            <person name="Grigoriev I."/>
        </authorList>
    </citation>
    <scope>NUCLEOTIDE SEQUENCE</scope>
    <source>
        <strain evidence="3">CBS 121739</strain>
    </source>
</reference>
<dbReference type="RefSeq" id="XP_033597291.1">
    <property type="nucleotide sequence ID" value="XM_033748464.1"/>
</dbReference>
<feature type="region of interest" description="Disordered" evidence="1">
    <location>
        <begin position="336"/>
        <end position="357"/>
    </location>
</feature>
<feature type="signal peptide" evidence="2">
    <location>
        <begin position="1"/>
        <end position="20"/>
    </location>
</feature>
<evidence type="ECO:0000256" key="1">
    <source>
        <dbReference type="SAM" id="MobiDB-lite"/>
    </source>
</evidence>
<gene>
    <name evidence="3" type="ORF">EJ05DRAFT_513758</name>
</gene>
<protein>
    <submittedName>
        <fullName evidence="3">Uncharacterized protein</fullName>
    </submittedName>
</protein>
<dbReference type="OrthoDB" id="4174013at2759"/>
<dbReference type="EMBL" id="ML996579">
    <property type="protein sequence ID" value="KAF2754840.1"/>
    <property type="molecule type" value="Genomic_DNA"/>
</dbReference>
<feature type="chain" id="PRO_5025633582" evidence="2">
    <location>
        <begin position="21"/>
        <end position="375"/>
    </location>
</feature>
<accession>A0A6A6VYT0</accession>
<keyword evidence="2" id="KW-0732">Signal</keyword>
<evidence type="ECO:0000313" key="3">
    <source>
        <dbReference type="EMBL" id="KAF2754840.1"/>
    </source>
</evidence>
<feature type="compositionally biased region" description="Basic and acidic residues" evidence="1">
    <location>
        <begin position="348"/>
        <end position="357"/>
    </location>
</feature>
<evidence type="ECO:0000256" key="2">
    <source>
        <dbReference type="SAM" id="SignalP"/>
    </source>
</evidence>
<dbReference type="GeneID" id="54489518"/>
<dbReference type="Proteomes" id="UP000799437">
    <property type="component" value="Unassembled WGS sequence"/>
</dbReference>